<gene>
    <name evidence="1" type="ORF">FHP25_35965</name>
</gene>
<protein>
    <submittedName>
        <fullName evidence="1">Uncharacterized protein</fullName>
    </submittedName>
</protein>
<dbReference type="EMBL" id="VDUZ01000065">
    <property type="protein sequence ID" value="TXL70121.1"/>
    <property type="molecule type" value="Genomic_DNA"/>
</dbReference>
<proteinExistence type="predicted"/>
<dbReference type="AlphaFoldDB" id="A0A5C8P8Y8"/>
<dbReference type="Proteomes" id="UP000321638">
    <property type="component" value="Unassembled WGS sequence"/>
</dbReference>
<evidence type="ECO:0000313" key="2">
    <source>
        <dbReference type="Proteomes" id="UP000321638"/>
    </source>
</evidence>
<comment type="caution">
    <text evidence="1">The sequence shown here is derived from an EMBL/GenBank/DDBJ whole genome shotgun (WGS) entry which is preliminary data.</text>
</comment>
<organism evidence="1 2">
    <name type="scientific">Vineibacter terrae</name>
    <dbReference type="NCBI Taxonomy" id="2586908"/>
    <lineage>
        <taxon>Bacteria</taxon>
        <taxon>Pseudomonadati</taxon>
        <taxon>Pseudomonadota</taxon>
        <taxon>Alphaproteobacteria</taxon>
        <taxon>Hyphomicrobiales</taxon>
        <taxon>Vineibacter</taxon>
    </lineage>
</organism>
<keyword evidence="2" id="KW-1185">Reference proteome</keyword>
<evidence type="ECO:0000313" key="1">
    <source>
        <dbReference type="EMBL" id="TXL70121.1"/>
    </source>
</evidence>
<reference evidence="1 2" key="1">
    <citation type="submission" date="2019-06" db="EMBL/GenBank/DDBJ databases">
        <title>New taxonomy in bacterial strain CC-CFT640, isolated from vineyard.</title>
        <authorList>
            <person name="Lin S.-Y."/>
            <person name="Tsai C.-F."/>
            <person name="Young C.-C."/>
        </authorList>
    </citation>
    <scope>NUCLEOTIDE SEQUENCE [LARGE SCALE GENOMIC DNA]</scope>
    <source>
        <strain evidence="1 2">CC-CFT640</strain>
    </source>
</reference>
<name>A0A5C8P8Y8_9HYPH</name>
<sequence>MVADGAHRRGAEPGGAVMGAPQSLFDQWWAERVAVQHGALVEMTALLRDWLAWCGKRQHMPGLGSVFMARVGEQQGVAAIGGTDWLTGLQLRRAIQETGA</sequence>
<accession>A0A5C8P8Y8</accession>